<protein>
    <submittedName>
        <fullName evidence="1">Uncharacterized protein</fullName>
    </submittedName>
</protein>
<dbReference type="AlphaFoldDB" id="A0A381P2I7"/>
<sequence>MFGEWRSSVARFVRDEEVPGSNPGSPTIFINQLWMGSL</sequence>
<gene>
    <name evidence="1" type="ORF">METZ01_LOCUS13383</name>
</gene>
<proteinExistence type="predicted"/>
<accession>A0A381P2I7</accession>
<reference evidence="1" key="1">
    <citation type="submission" date="2018-05" db="EMBL/GenBank/DDBJ databases">
        <authorList>
            <person name="Lanie J.A."/>
            <person name="Ng W.-L."/>
            <person name="Kazmierczak K.M."/>
            <person name="Andrzejewski T.M."/>
            <person name="Davidsen T.M."/>
            <person name="Wayne K.J."/>
            <person name="Tettelin H."/>
            <person name="Glass J.I."/>
            <person name="Rusch D."/>
            <person name="Podicherti R."/>
            <person name="Tsui H.-C.T."/>
            <person name="Winkler M.E."/>
        </authorList>
    </citation>
    <scope>NUCLEOTIDE SEQUENCE</scope>
</reference>
<name>A0A381P2I7_9ZZZZ</name>
<evidence type="ECO:0000313" key="1">
    <source>
        <dbReference type="EMBL" id="SUZ60529.1"/>
    </source>
</evidence>
<dbReference type="AntiFam" id="ANF00010">
    <property type="entry name" value="tRNA translation"/>
</dbReference>
<dbReference type="EMBL" id="UINC01000749">
    <property type="protein sequence ID" value="SUZ60529.1"/>
    <property type="molecule type" value="Genomic_DNA"/>
</dbReference>
<organism evidence="1">
    <name type="scientific">marine metagenome</name>
    <dbReference type="NCBI Taxonomy" id="408172"/>
    <lineage>
        <taxon>unclassified sequences</taxon>
        <taxon>metagenomes</taxon>
        <taxon>ecological metagenomes</taxon>
    </lineage>
</organism>